<sequence length="188" mass="22520">MDFEEQELILQVSRGDEHAFSKLFHRYHRHLGAFIYKMTGSYELTEEVIQDVFLKIWLNKEQLKTVSHFKSYLFTASKNHTINYLKQEVRKKIQQQQWEKETEMHATEEQLSYHHFLLDKAINLLPPQQQKVYMLSKHERLKYTEIASRMGISKETVKSYLKLATNTIISYVKKHSYLLLLALTRIKL</sequence>
<evidence type="ECO:0000313" key="7">
    <source>
        <dbReference type="EMBL" id="GAA4787040.1"/>
    </source>
</evidence>
<dbReference type="InterPro" id="IPR013324">
    <property type="entry name" value="RNA_pol_sigma_r3/r4-like"/>
</dbReference>
<keyword evidence="2" id="KW-0805">Transcription regulation</keyword>
<dbReference type="PANTHER" id="PTHR43133">
    <property type="entry name" value="RNA POLYMERASE ECF-TYPE SIGMA FACTO"/>
    <property type="match status" value="1"/>
</dbReference>
<feature type="domain" description="RNA polymerase sigma factor 70 region 4 type 2" evidence="6">
    <location>
        <begin position="117"/>
        <end position="164"/>
    </location>
</feature>
<keyword evidence="3" id="KW-0731">Sigma factor</keyword>
<accession>A0ABP9AZ63</accession>
<comment type="similarity">
    <text evidence="1">Belongs to the sigma-70 factor family. ECF subfamily.</text>
</comment>
<evidence type="ECO:0000259" key="5">
    <source>
        <dbReference type="Pfam" id="PF04542"/>
    </source>
</evidence>
<dbReference type="RefSeq" id="WP_345231043.1">
    <property type="nucleotide sequence ID" value="NZ_BAABIQ010000007.1"/>
</dbReference>
<protein>
    <submittedName>
        <fullName evidence="7">RNA polymerase sigma-70 factor</fullName>
    </submittedName>
</protein>
<dbReference type="Gene3D" id="1.10.10.10">
    <property type="entry name" value="Winged helix-like DNA-binding domain superfamily/Winged helix DNA-binding domain"/>
    <property type="match status" value="1"/>
</dbReference>
<dbReference type="InterPro" id="IPR007627">
    <property type="entry name" value="RNA_pol_sigma70_r2"/>
</dbReference>
<evidence type="ECO:0000256" key="2">
    <source>
        <dbReference type="ARBA" id="ARBA00023015"/>
    </source>
</evidence>
<dbReference type="InterPro" id="IPR013325">
    <property type="entry name" value="RNA_pol_sigma_r2"/>
</dbReference>
<evidence type="ECO:0000313" key="8">
    <source>
        <dbReference type="Proteomes" id="UP001501411"/>
    </source>
</evidence>
<evidence type="ECO:0000256" key="3">
    <source>
        <dbReference type="ARBA" id="ARBA00023082"/>
    </source>
</evidence>
<reference evidence="8" key="1">
    <citation type="journal article" date="2019" name="Int. J. Syst. Evol. Microbiol.">
        <title>The Global Catalogue of Microorganisms (GCM) 10K type strain sequencing project: providing services to taxonomists for standard genome sequencing and annotation.</title>
        <authorList>
            <consortium name="The Broad Institute Genomics Platform"/>
            <consortium name="The Broad Institute Genome Sequencing Center for Infectious Disease"/>
            <person name="Wu L."/>
            <person name="Ma J."/>
        </authorList>
    </citation>
    <scope>NUCLEOTIDE SEQUENCE [LARGE SCALE GENOMIC DNA]</scope>
    <source>
        <strain evidence="8">JCM 18200</strain>
    </source>
</reference>
<feature type="domain" description="RNA polymerase sigma-70 region 2" evidence="5">
    <location>
        <begin position="23"/>
        <end position="89"/>
    </location>
</feature>
<name>A0ABP9AZ63_9SPHI</name>
<keyword evidence="4" id="KW-0804">Transcription</keyword>
<evidence type="ECO:0000256" key="4">
    <source>
        <dbReference type="ARBA" id="ARBA00023163"/>
    </source>
</evidence>
<dbReference type="SUPFAM" id="SSF88659">
    <property type="entry name" value="Sigma3 and sigma4 domains of RNA polymerase sigma factors"/>
    <property type="match status" value="1"/>
</dbReference>
<dbReference type="Proteomes" id="UP001501411">
    <property type="component" value="Unassembled WGS sequence"/>
</dbReference>
<dbReference type="SUPFAM" id="SSF88946">
    <property type="entry name" value="Sigma2 domain of RNA polymerase sigma factors"/>
    <property type="match status" value="1"/>
</dbReference>
<dbReference type="InterPro" id="IPR039425">
    <property type="entry name" value="RNA_pol_sigma-70-like"/>
</dbReference>
<evidence type="ECO:0000256" key="1">
    <source>
        <dbReference type="ARBA" id="ARBA00010641"/>
    </source>
</evidence>
<dbReference type="CDD" id="cd06171">
    <property type="entry name" value="Sigma70_r4"/>
    <property type="match status" value="1"/>
</dbReference>
<gene>
    <name evidence="7" type="ORF">GCM10023231_13960</name>
</gene>
<dbReference type="InterPro" id="IPR014284">
    <property type="entry name" value="RNA_pol_sigma-70_dom"/>
</dbReference>
<keyword evidence="8" id="KW-1185">Reference proteome</keyword>
<comment type="caution">
    <text evidence="7">The sequence shown here is derived from an EMBL/GenBank/DDBJ whole genome shotgun (WGS) entry which is preliminary data.</text>
</comment>
<organism evidence="7 8">
    <name type="scientific">Olivibacter ginsenosidimutans</name>
    <dbReference type="NCBI Taxonomy" id="1176537"/>
    <lineage>
        <taxon>Bacteria</taxon>
        <taxon>Pseudomonadati</taxon>
        <taxon>Bacteroidota</taxon>
        <taxon>Sphingobacteriia</taxon>
        <taxon>Sphingobacteriales</taxon>
        <taxon>Sphingobacteriaceae</taxon>
        <taxon>Olivibacter</taxon>
    </lineage>
</organism>
<dbReference type="Gene3D" id="1.10.1740.10">
    <property type="match status" value="1"/>
</dbReference>
<dbReference type="InterPro" id="IPR013249">
    <property type="entry name" value="RNA_pol_sigma70_r4_t2"/>
</dbReference>
<dbReference type="PANTHER" id="PTHR43133:SF46">
    <property type="entry name" value="RNA POLYMERASE SIGMA-70 FACTOR ECF SUBFAMILY"/>
    <property type="match status" value="1"/>
</dbReference>
<dbReference type="NCBIfam" id="TIGR02937">
    <property type="entry name" value="sigma70-ECF"/>
    <property type="match status" value="1"/>
</dbReference>
<proteinExistence type="inferred from homology"/>
<dbReference type="EMBL" id="BAABIQ010000007">
    <property type="protein sequence ID" value="GAA4787040.1"/>
    <property type="molecule type" value="Genomic_DNA"/>
</dbReference>
<dbReference type="InterPro" id="IPR036388">
    <property type="entry name" value="WH-like_DNA-bd_sf"/>
</dbReference>
<dbReference type="Pfam" id="PF08281">
    <property type="entry name" value="Sigma70_r4_2"/>
    <property type="match status" value="1"/>
</dbReference>
<evidence type="ECO:0000259" key="6">
    <source>
        <dbReference type="Pfam" id="PF08281"/>
    </source>
</evidence>
<dbReference type="Pfam" id="PF04542">
    <property type="entry name" value="Sigma70_r2"/>
    <property type="match status" value="1"/>
</dbReference>